<feature type="transmembrane region" description="Helical" evidence="4">
    <location>
        <begin position="361"/>
        <end position="383"/>
    </location>
</feature>
<gene>
    <name evidence="5" type="ORF">DF168_01031</name>
</gene>
<dbReference type="PANTHER" id="PTHR11360">
    <property type="entry name" value="MONOCARBOXYLATE TRANSPORTER"/>
    <property type="match status" value="1"/>
</dbReference>
<dbReference type="EMBL" id="CP029803">
    <property type="protein sequence ID" value="AWT59836.1"/>
    <property type="molecule type" value="Genomic_DNA"/>
</dbReference>
<dbReference type="Proteomes" id="UP000247465">
    <property type="component" value="Chromosome"/>
</dbReference>
<evidence type="ECO:0000313" key="5">
    <source>
        <dbReference type="EMBL" id="AWT59836.1"/>
    </source>
</evidence>
<evidence type="ECO:0000256" key="2">
    <source>
        <dbReference type="ARBA" id="ARBA00022989"/>
    </source>
</evidence>
<accession>A0A2Z4AFQ7</accession>
<dbReference type="InterPro" id="IPR011701">
    <property type="entry name" value="MFS"/>
</dbReference>
<evidence type="ECO:0000256" key="4">
    <source>
        <dbReference type="SAM" id="Phobius"/>
    </source>
</evidence>
<feature type="transmembrane region" description="Helical" evidence="4">
    <location>
        <begin position="302"/>
        <end position="322"/>
    </location>
</feature>
<feature type="transmembrane region" description="Helical" evidence="4">
    <location>
        <begin position="140"/>
        <end position="161"/>
    </location>
</feature>
<feature type="transmembrane region" description="Helical" evidence="4">
    <location>
        <begin position="328"/>
        <end position="349"/>
    </location>
</feature>
<sequence>MVGTIGAVATMPGQTGGVSVFTDIIIKELELTRLQVSSAYLVGTAASGFLLPWGGILFDQFGARRSAAFSTLGLGIAAIFFSQIDRVAYGIRHLAKSEEGWLIEFSVICCCFFLLRYFGQGMLSLSSRNMIALWFDRFRGMILSISGVIGVIAFALGPKILNYGIQNIGWRGTWITVGIILFLFSVFIVWIFYRNSPEECGLVMDGSLNAHIKDRPTNPDRIFVKEFNKHEALSTYSFWIFTLSLSWGSLYGTGYIFHIVSIGDELGLPRGEILDFLIQSSLIAVITMLITGWISNYIRLKYILLFVSIASVFWPLGVLLMPTILGRVLIVSGLGMLFGGSAILSTLVWPRFFGRLHLGAISGVAIKWSVLGSALGPLCFAISRSVGGNYRLISAVSIGVGLILVVGTLFADNPQRKLSISR</sequence>
<keyword evidence="1 4" id="KW-0812">Transmembrane</keyword>
<dbReference type="PANTHER" id="PTHR11360:SF308">
    <property type="entry name" value="BLL3089 PROTEIN"/>
    <property type="match status" value="1"/>
</dbReference>
<keyword evidence="2 4" id="KW-1133">Transmembrane helix</keyword>
<organism evidence="5 6">
    <name type="scientific">Candidatus Moanibacter tarae</name>
    <dbReference type="NCBI Taxonomy" id="2200854"/>
    <lineage>
        <taxon>Bacteria</taxon>
        <taxon>Pseudomonadati</taxon>
        <taxon>Verrucomicrobiota</taxon>
        <taxon>Opitutia</taxon>
        <taxon>Puniceicoccales</taxon>
        <taxon>Puniceicoccales incertae sedis</taxon>
        <taxon>Candidatus Moanibacter</taxon>
    </lineage>
</organism>
<feature type="transmembrane region" description="Helical" evidence="4">
    <location>
        <begin position="173"/>
        <end position="193"/>
    </location>
</feature>
<dbReference type="InterPro" id="IPR036259">
    <property type="entry name" value="MFS_trans_sf"/>
</dbReference>
<dbReference type="AlphaFoldDB" id="A0A2Z4AFQ7"/>
<feature type="transmembrane region" description="Helical" evidence="4">
    <location>
        <begin position="389"/>
        <end position="411"/>
    </location>
</feature>
<dbReference type="Gene3D" id="1.20.1250.20">
    <property type="entry name" value="MFS general substrate transporter like domains"/>
    <property type="match status" value="2"/>
</dbReference>
<feature type="transmembrane region" description="Helical" evidence="4">
    <location>
        <begin position="101"/>
        <end position="119"/>
    </location>
</feature>
<keyword evidence="3 4" id="KW-0472">Membrane</keyword>
<feature type="transmembrane region" description="Helical" evidence="4">
    <location>
        <begin position="276"/>
        <end position="295"/>
    </location>
</feature>
<proteinExistence type="predicted"/>
<dbReference type="SUPFAM" id="SSF103473">
    <property type="entry name" value="MFS general substrate transporter"/>
    <property type="match status" value="1"/>
</dbReference>
<feature type="transmembrane region" description="Helical" evidence="4">
    <location>
        <begin position="67"/>
        <end position="89"/>
    </location>
</feature>
<dbReference type="InterPro" id="IPR050327">
    <property type="entry name" value="Proton-linked_MCT"/>
</dbReference>
<reference evidence="5 6" key="1">
    <citation type="submission" date="2018-06" db="EMBL/GenBank/DDBJ databases">
        <title>Draft Genome Sequence of a Novel Marine Bacterium Related to the Verrucomicrobia.</title>
        <authorList>
            <person name="Vosseberg J."/>
            <person name="Martijn J."/>
            <person name="Ettema T.J.G."/>
        </authorList>
    </citation>
    <scope>NUCLEOTIDE SEQUENCE [LARGE SCALE GENOMIC DNA]</scope>
    <source>
        <strain evidence="5">TARA_B100001123</strain>
    </source>
</reference>
<evidence type="ECO:0008006" key="7">
    <source>
        <dbReference type="Google" id="ProtNLM"/>
    </source>
</evidence>
<evidence type="ECO:0000256" key="1">
    <source>
        <dbReference type="ARBA" id="ARBA00022692"/>
    </source>
</evidence>
<evidence type="ECO:0000313" key="6">
    <source>
        <dbReference type="Proteomes" id="UP000247465"/>
    </source>
</evidence>
<feature type="transmembrane region" description="Helical" evidence="4">
    <location>
        <begin position="236"/>
        <end position="256"/>
    </location>
</feature>
<dbReference type="GO" id="GO:0022857">
    <property type="term" value="F:transmembrane transporter activity"/>
    <property type="evidence" value="ECO:0007669"/>
    <property type="project" value="InterPro"/>
</dbReference>
<feature type="transmembrane region" description="Helical" evidence="4">
    <location>
        <begin position="39"/>
        <end position="58"/>
    </location>
</feature>
<evidence type="ECO:0000256" key="3">
    <source>
        <dbReference type="ARBA" id="ARBA00023136"/>
    </source>
</evidence>
<dbReference type="KEGG" id="mtar:DF168_01031"/>
<name>A0A2Z4AFQ7_9BACT</name>
<protein>
    <recommendedName>
        <fullName evidence="7">Major facilitator superfamily (MFS) profile domain-containing protein</fullName>
    </recommendedName>
</protein>
<dbReference type="Pfam" id="PF07690">
    <property type="entry name" value="MFS_1"/>
    <property type="match status" value="1"/>
</dbReference>